<feature type="region of interest" description="Disordered" evidence="4">
    <location>
        <begin position="185"/>
        <end position="297"/>
    </location>
</feature>
<protein>
    <recommendedName>
        <fullName evidence="5">BZIP domain-containing protein</fullName>
    </recommendedName>
</protein>
<comment type="subcellular location">
    <subcellularLocation>
        <location evidence="1">Nucleus</location>
    </subcellularLocation>
</comment>
<dbReference type="OrthoDB" id="2593073at2759"/>
<dbReference type="SMART" id="SM00338">
    <property type="entry name" value="BRLZ"/>
    <property type="match status" value="1"/>
</dbReference>
<evidence type="ECO:0000256" key="2">
    <source>
        <dbReference type="ARBA" id="ARBA00023242"/>
    </source>
</evidence>
<feature type="compositionally biased region" description="Polar residues" evidence="4">
    <location>
        <begin position="214"/>
        <end position="225"/>
    </location>
</feature>
<feature type="coiled-coil region" evidence="3">
    <location>
        <begin position="97"/>
        <end position="142"/>
    </location>
</feature>
<feature type="region of interest" description="Disordered" evidence="4">
    <location>
        <begin position="1"/>
        <end position="96"/>
    </location>
</feature>
<gene>
    <name evidence="6" type="ORF">BGZ65_012067</name>
</gene>
<dbReference type="CDD" id="cd14688">
    <property type="entry name" value="bZIP_YAP"/>
    <property type="match status" value="1"/>
</dbReference>
<accession>A0A9P6MJU5</accession>
<dbReference type="InterPro" id="IPR050936">
    <property type="entry name" value="AP-1-like"/>
</dbReference>
<feature type="compositionally biased region" description="Basic and acidic residues" evidence="4">
    <location>
        <begin position="84"/>
        <end position="96"/>
    </location>
</feature>
<dbReference type="PANTHER" id="PTHR40621:SF6">
    <property type="entry name" value="AP-1-LIKE TRANSCRIPTION FACTOR YAP1-RELATED"/>
    <property type="match status" value="1"/>
</dbReference>
<dbReference type="GO" id="GO:0001228">
    <property type="term" value="F:DNA-binding transcription activator activity, RNA polymerase II-specific"/>
    <property type="evidence" value="ECO:0007669"/>
    <property type="project" value="TreeGrafter"/>
</dbReference>
<keyword evidence="3" id="KW-0175">Coiled coil</keyword>
<feature type="compositionally biased region" description="Polar residues" evidence="4">
    <location>
        <begin position="424"/>
        <end position="435"/>
    </location>
</feature>
<dbReference type="Proteomes" id="UP000749646">
    <property type="component" value="Unassembled WGS sequence"/>
</dbReference>
<feature type="compositionally biased region" description="Low complexity" evidence="4">
    <location>
        <begin position="47"/>
        <end position="63"/>
    </location>
</feature>
<dbReference type="EMBL" id="JAAAHW010000215">
    <property type="protein sequence ID" value="KAG0005055.1"/>
    <property type="molecule type" value="Genomic_DNA"/>
</dbReference>
<evidence type="ECO:0000259" key="5">
    <source>
        <dbReference type="PROSITE" id="PS00036"/>
    </source>
</evidence>
<evidence type="ECO:0000313" key="6">
    <source>
        <dbReference type="EMBL" id="KAG0005055.1"/>
    </source>
</evidence>
<dbReference type="InterPro" id="IPR021833">
    <property type="entry name" value="DUF3425"/>
</dbReference>
<dbReference type="Gene3D" id="1.20.5.170">
    <property type="match status" value="1"/>
</dbReference>
<evidence type="ECO:0000256" key="1">
    <source>
        <dbReference type="ARBA" id="ARBA00004123"/>
    </source>
</evidence>
<proteinExistence type="predicted"/>
<evidence type="ECO:0000256" key="4">
    <source>
        <dbReference type="SAM" id="MobiDB-lite"/>
    </source>
</evidence>
<dbReference type="AlphaFoldDB" id="A0A9P6MJU5"/>
<dbReference type="InterPro" id="IPR046347">
    <property type="entry name" value="bZIP_sf"/>
</dbReference>
<organism evidence="6 7">
    <name type="scientific">Modicella reniformis</name>
    <dbReference type="NCBI Taxonomy" id="1440133"/>
    <lineage>
        <taxon>Eukaryota</taxon>
        <taxon>Fungi</taxon>
        <taxon>Fungi incertae sedis</taxon>
        <taxon>Mucoromycota</taxon>
        <taxon>Mortierellomycotina</taxon>
        <taxon>Mortierellomycetes</taxon>
        <taxon>Mortierellales</taxon>
        <taxon>Mortierellaceae</taxon>
        <taxon>Modicella</taxon>
    </lineage>
</organism>
<feature type="compositionally biased region" description="Low complexity" evidence="4">
    <location>
        <begin position="1"/>
        <end position="14"/>
    </location>
</feature>
<dbReference type="GO" id="GO:0090575">
    <property type="term" value="C:RNA polymerase II transcription regulator complex"/>
    <property type="evidence" value="ECO:0007669"/>
    <property type="project" value="TreeGrafter"/>
</dbReference>
<name>A0A9P6MJU5_9FUNG</name>
<feature type="domain" description="BZIP" evidence="5">
    <location>
        <begin position="85"/>
        <end position="99"/>
    </location>
</feature>
<keyword evidence="7" id="KW-1185">Reference proteome</keyword>
<dbReference type="SUPFAM" id="SSF57959">
    <property type="entry name" value="Leucine zipper domain"/>
    <property type="match status" value="1"/>
</dbReference>
<dbReference type="InterPro" id="IPR004827">
    <property type="entry name" value="bZIP"/>
</dbReference>
<dbReference type="PROSITE" id="PS00036">
    <property type="entry name" value="BZIP_BASIC"/>
    <property type="match status" value="1"/>
</dbReference>
<keyword evidence="2" id="KW-0539">Nucleus</keyword>
<dbReference type="Pfam" id="PF11905">
    <property type="entry name" value="DUF3425"/>
    <property type="match status" value="1"/>
</dbReference>
<reference evidence="6" key="1">
    <citation type="journal article" date="2020" name="Fungal Divers.">
        <title>Resolving the Mortierellaceae phylogeny through synthesis of multi-gene phylogenetics and phylogenomics.</title>
        <authorList>
            <person name="Vandepol N."/>
            <person name="Liber J."/>
            <person name="Desiro A."/>
            <person name="Na H."/>
            <person name="Kennedy M."/>
            <person name="Barry K."/>
            <person name="Grigoriev I.V."/>
            <person name="Miller A.N."/>
            <person name="O'Donnell K."/>
            <person name="Stajich J.E."/>
            <person name="Bonito G."/>
        </authorList>
    </citation>
    <scope>NUCLEOTIDE SEQUENCE</scope>
    <source>
        <strain evidence="6">MES-2147</strain>
    </source>
</reference>
<evidence type="ECO:0000256" key="3">
    <source>
        <dbReference type="SAM" id="Coils"/>
    </source>
</evidence>
<dbReference type="GO" id="GO:0000976">
    <property type="term" value="F:transcription cis-regulatory region binding"/>
    <property type="evidence" value="ECO:0007669"/>
    <property type="project" value="InterPro"/>
</dbReference>
<comment type="caution">
    <text evidence="6">The sequence shown here is derived from an EMBL/GenBank/DDBJ whole genome shotgun (WGS) entry which is preliminary data.</text>
</comment>
<feature type="compositionally biased region" description="Basic and acidic residues" evidence="4">
    <location>
        <begin position="37"/>
        <end position="46"/>
    </location>
</feature>
<feature type="region of interest" description="Disordered" evidence="4">
    <location>
        <begin position="424"/>
        <end position="464"/>
    </location>
</feature>
<feature type="compositionally biased region" description="Low complexity" evidence="4">
    <location>
        <begin position="231"/>
        <end position="269"/>
    </location>
</feature>
<evidence type="ECO:0000313" key="7">
    <source>
        <dbReference type="Proteomes" id="UP000749646"/>
    </source>
</evidence>
<feature type="compositionally biased region" description="Basic residues" evidence="4">
    <location>
        <begin position="439"/>
        <end position="451"/>
    </location>
</feature>
<feature type="compositionally biased region" description="Acidic residues" evidence="4">
    <location>
        <begin position="455"/>
        <end position="464"/>
    </location>
</feature>
<sequence>MRQPLPQLRIIQQQFDRPDKRPYSSTAPSQSSGKVNTSEKNKDSSKVRLSSSNESRSSASSSSEPPTKIRKKPGRKPNPASPAIRKEQNRAAQRAFRDRKERHLLEMENTLNELKETNTKISQRSQQDAQQFKATLEALQGENYYLRQVVYSFESALGKGGHVAILHEVKAELYHRHYEKYASTKTLAGSTSSNRDSGGPPVPSIPSLFIPIGTFSQSDAQGTCHRTQERSPSNSTTTSTACSKTAIPSTSTTPSSLPSPSSPLDATSPGSTSSPKIPISNLWGEYGDKPTDSQDDILFSSNNSIFYRAPTPSSQPDTNSGKLVKAVSPLEPLSPSRPFFTETGAYLAKRTEYTQNGNVFDELQSSLFPPGTLQSLFHTGLATPQEVVNDSSLLDQLQNRRPHWDPVICPGQAAIAFSTPTIDGSLTREPTSVLDNNNHHHHHHHHHHHRGGNGDNEDAEEDNGDNEFEMASTTLGLDDGLKQQVIPSKRLQLEIKVLASAPPAVDPNIDSKIYALPHDSRIDLIPCPRLRAQMILHQKRFDVDELCQLLLNGAKCHGHPLDPHSWELPESFFDRYGFLLGEDMLRHRNKCWPK</sequence>
<feature type="compositionally biased region" description="Polar residues" evidence="4">
    <location>
        <begin position="185"/>
        <end position="196"/>
    </location>
</feature>
<feature type="compositionally biased region" description="Polar residues" evidence="4">
    <location>
        <begin position="23"/>
        <end position="36"/>
    </location>
</feature>
<dbReference type="PANTHER" id="PTHR40621">
    <property type="entry name" value="TRANSCRIPTION FACTOR KAPC-RELATED"/>
    <property type="match status" value="1"/>
</dbReference>